<dbReference type="PANTHER" id="PTHR30069">
    <property type="entry name" value="TONB-DEPENDENT OUTER MEMBRANE RECEPTOR"/>
    <property type="match status" value="1"/>
</dbReference>
<evidence type="ECO:0000313" key="12">
    <source>
        <dbReference type="Proteomes" id="UP000006755"/>
    </source>
</evidence>
<evidence type="ECO:0000256" key="8">
    <source>
        <dbReference type="RuleBase" id="RU003357"/>
    </source>
</evidence>
<dbReference type="InterPro" id="IPR039426">
    <property type="entry name" value="TonB-dep_rcpt-like"/>
</dbReference>
<dbReference type="InterPro" id="IPR037066">
    <property type="entry name" value="Plug_dom_sf"/>
</dbReference>
<feature type="domain" description="TonB-dependent receptor plug" evidence="10">
    <location>
        <begin position="47"/>
        <end position="133"/>
    </location>
</feature>
<evidence type="ECO:0000256" key="3">
    <source>
        <dbReference type="ARBA" id="ARBA00022452"/>
    </source>
</evidence>
<evidence type="ECO:0000256" key="7">
    <source>
        <dbReference type="ARBA" id="ARBA00023237"/>
    </source>
</evidence>
<dbReference type="GO" id="GO:0009279">
    <property type="term" value="C:cell outer membrane"/>
    <property type="evidence" value="ECO:0007669"/>
    <property type="project" value="UniProtKB-SubCell"/>
</dbReference>
<gene>
    <name evidence="11" type="ORF">B3C1_03040</name>
</gene>
<comment type="caution">
    <text evidence="11">The sequence shown here is derived from an EMBL/GenBank/DDBJ whole genome shotgun (WGS) entry which is preliminary data.</text>
</comment>
<dbReference type="GO" id="GO:0015344">
    <property type="term" value="F:siderophore uptake transmembrane transporter activity"/>
    <property type="evidence" value="ECO:0007669"/>
    <property type="project" value="TreeGrafter"/>
</dbReference>
<feature type="domain" description="TonB-dependent receptor-like beta-barrel" evidence="9">
    <location>
        <begin position="254"/>
        <end position="589"/>
    </location>
</feature>
<dbReference type="RefSeq" id="WP_008482831.1">
    <property type="nucleotide sequence ID" value="NZ_AMRI01000003.1"/>
</dbReference>
<dbReference type="InterPro" id="IPR036942">
    <property type="entry name" value="Beta-barrel_TonB_sf"/>
</dbReference>
<dbReference type="SUPFAM" id="SSF56935">
    <property type="entry name" value="Porins"/>
    <property type="match status" value="1"/>
</dbReference>
<dbReference type="Proteomes" id="UP000006755">
    <property type="component" value="Unassembled WGS sequence"/>
</dbReference>
<evidence type="ECO:0000259" key="10">
    <source>
        <dbReference type="Pfam" id="PF07715"/>
    </source>
</evidence>
<keyword evidence="12" id="KW-1185">Reference proteome</keyword>
<dbReference type="GO" id="GO:0044718">
    <property type="term" value="P:siderophore transmembrane transport"/>
    <property type="evidence" value="ECO:0007669"/>
    <property type="project" value="TreeGrafter"/>
</dbReference>
<dbReference type="Pfam" id="PF00593">
    <property type="entry name" value="TonB_dep_Rec_b-barrel"/>
    <property type="match status" value="1"/>
</dbReference>
<dbReference type="EMBL" id="AMRI01000003">
    <property type="protein sequence ID" value="EKE77147.1"/>
    <property type="molecule type" value="Genomic_DNA"/>
</dbReference>
<evidence type="ECO:0000256" key="1">
    <source>
        <dbReference type="ARBA" id="ARBA00004571"/>
    </source>
</evidence>
<dbReference type="AlphaFoldDB" id="K2JRP4"/>
<keyword evidence="2" id="KW-0813">Transport</keyword>
<dbReference type="Gene3D" id="2.170.130.10">
    <property type="entry name" value="TonB-dependent receptor, plug domain"/>
    <property type="match status" value="1"/>
</dbReference>
<evidence type="ECO:0000256" key="4">
    <source>
        <dbReference type="ARBA" id="ARBA00022692"/>
    </source>
</evidence>
<keyword evidence="5 8" id="KW-0798">TonB box</keyword>
<evidence type="ECO:0000259" key="9">
    <source>
        <dbReference type="Pfam" id="PF00593"/>
    </source>
</evidence>
<comment type="subcellular location">
    <subcellularLocation>
        <location evidence="1">Cell outer membrane</location>
        <topology evidence="1">Multi-pass membrane protein</topology>
    </subcellularLocation>
</comment>
<reference evidence="11 12" key="1">
    <citation type="journal article" date="2012" name="J. Bacteriol.">
        <title>Genome Sequence of Gallaecimonas xiamenensis Type Strain 3-C-1.</title>
        <authorList>
            <person name="Lai Q."/>
            <person name="Wang L."/>
            <person name="Wang W."/>
            <person name="Shao Z."/>
        </authorList>
    </citation>
    <scope>NUCLEOTIDE SEQUENCE [LARGE SCALE GENOMIC DNA]</scope>
    <source>
        <strain evidence="11 12">3-C-1</strain>
    </source>
</reference>
<dbReference type="PANTHER" id="PTHR30069:SF28">
    <property type="entry name" value="TONB-DEPENDENT RECEPTOR YNCD-RELATED"/>
    <property type="match status" value="1"/>
</dbReference>
<dbReference type="OrthoDB" id="9760620at2"/>
<comment type="similarity">
    <text evidence="8">Belongs to the TonB-dependent receptor family.</text>
</comment>
<evidence type="ECO:0000256" key="2">
    <source>
        <dbReference type="ARBA" id="ARBA00022448"/>
    </source>
</evidence>
<evidence type="ECO:0000313" key="11">
    <source>
        <dbReference type="EMBL" id="EKE77147.1"/>
    </source>
</evidence>
<keyword evidence="3" id="KW-1134">Transmembrane beta strand</keyword>
<name>K2JRP4_9GAMM</name>
<evidence type="ECO:0000256" key="6">
    <source>
        <dbReference type="ARBA" id="ARBA00023136"/>
    </source>
</evidence>
<dbReference type="InterPro" id="IPR000531">
    <property type="entry name" value="Beta-barrel_TonB"/>
</dbReference>
<dbReference type="Gene3D" id="2.40.170.20">
    <property type="entry name" value="TonB-dependent receptor, beta-barrel domain"/>
    <property type="match status" value="1"/>
</dbReference>
<dbReference type="eggNOG" id="COG4772">
    <property type="taxonomic scope" value="Bacteria"/>
</dbReference>
<sequence>MSLSCLLILAAASQEPEHIEVLGSRLGAAPPSTANASPAPGPWLDNGDWLKGMPGLQVDSRANLAQDTRLVVRGFGARSSFGVRGLRLELDGIPLSSADGQGQLSALQTSAVAEASLIKGPLAALYGNASGGVLRFRSQQVAENGASLSAMAGDDGQRRLGASGQWHGKDSWLRLDGQHLALDGFRPHGQASRNQWRLAGGSGDFWAFSQQSVEPRLEDPQSLTLAQWQADPKQGSAAALRFDTHKSVRDRLSGLGWQGGDWAASAWLGRRQVVQYLPFVGDSSAGGIVDLDRQSQGVRLEWRPQWQGLAWTLGSEYQRQQDDRLGFANRFGQQGELRRDDTGTVRSLDNYLIAEAGGLTAGLRHSQSRVQVADRFGSDDSGAGRFGQWAWALGYRQPLAEGLDGFVSLGQGFETPTLTEMAYSLDGGGFNRDLDSSRHRQGELGLAYEGGPWRGTLTAFAIDSRRELVVVQSDNGRTVYGNGQDSRRRGLEGALSRQWGDWQWSMAATWLDARFDDGRRVAGVARLDMRQSLRWQLDGQQALVLAWQHRSRTPANDDNSQYVPGGNRWDLGWQGQWGPVQLWARLDNLLDKDLAGAVVVNQSAGRYVEPLPGRQGSVGFGWAF</sequence>
<dbReference type="STRING" id="745411.B3C1_03040"/>
<evidence type="ECO:0000256" key="5">
    <source>
        <dbReference type="ARBA" id="ARBA00023077"/>
    </source>
</evidence>
<proteinExistence type="inferred from homology"/>
<accession>K2JRP4</accession>
<keyword evidence="6 8" id="KW-0472">Membrane</keyword>
<protein>
    <submittedName>
        <fullName evidence="11">Uncharacterized protein</fullName>
    </submittedName>
</protein>
<keyword evidence="4" id="KW-0812">Transmembrane</keyword>
<dbReference type="InterPro" id="IPR012910">
    <property type="entry name" value="Plug_dom"/>
</dbReference>
<dbReference type="Pfam" id="PF07715">
    <property type="entry name" value="Plug"/>
    <property type="match status" value="1"/>
</dbReference>
<keyword evidence="7" id="KW-0998">Cell outer membrane</keyword>
<organism evidence="11 12">
    <name type="scientific">Gallaecimonas xiamenensis 3-C-1</name>
    <dbReference type="NCBI Taxonomy" id="745411"/>
    <lineage>
        <taxon>Bacteria</taxon>
        <taxon>Pseudomonadati</taxon>
        <taxon>Pseudomonadota</taxon>
        <taxon>Gammaproteobacteria</taxon>
        <taxon>Enterobacterales</taxon>
        <taxon>Gallaecimonadaceae</taxon>
        <taxon>Gallaecimonas</taxon>
    </lineage>
</organism>